<organism evidence="3 4">
    <name type="scientific">Sungkyunkwania multivorans</name>
    <dbReference type="NCBI Taxonomy" id="1173618"/>
    <lineage>
        <taxon>Bacteria</taxon>
        <taxon>Pseudomonadati</taxon>
        <taxon>Bacteroidota</taxon>
        <taxon>Flavobacteriia</taxon>
        <taxon>Flavobacteriales</taxon>
        <taxon>Flavobacteriaceae</taxon>
        <taxon>Sungkyunkwania</taxon>
    </lineage>
</organism>
<comment type="caution">
    <text evidence="3">The sequence shown here is derived from an EMBL/GenBank/DDBJ whole genome shotgun (WGS) entry which is preliminary data.</text>
</comment>
<dbReference type="PROSITE" id="PS51257">
    <property type="entry name" value="PROKAR_LIPOPROTEIN"/>
    <property type="match status" value="1"/>
</dbReference>
<evidence type="ECO:0000313" key="3">
    <source>
        <dbReference type="EMBL" id="MFD0863774.1"/>
    </source>
</evidence>
<name>A0ABW3D128_9FLAO</name>
<dbReference type="RefSeq" id="WP_386410137.1">
    <property type="nucleotide sequence ID" value="NZ_JBHTJH010000017.1"/>
</dbReference>
<evidence type="ECO:0000256" key="1">
    <source>
        <dbReference type="SAM" id="SignalP"/>
    </source>
</evidence>
<proteinExistence type="predicted"/>
<keyword evidence="4" id="KW-1185">Reference proteome</keyword>
<feature type="signal peptide" evidence="1">
    <location>
        <begin position="1"/>
        <end position="28"/>
    </location>
</feature>
<feature type="domain" description="DUF4136" evidence="2">
    <location>
        <begin position="28"/>
        <end position="177"/>
    </location>
</feature>
<dbReference type="Gene3D" id="3.30.160.670">
    <property type="match status" value="1"/>
</dbReference>
<dbReference type="InterPro" id="IPR025411">
    <property type="entry name" value="DUF4136"/>
</dbReference>
<gene>
    <name evidence="3" type="ORF">ACFQ1M_16280</name>
</gene>
<dbReference type="EMBL" id="JBHTJH010000017">
    <property type="protein sequence ID" value="MFD0863774.1"/>
    <property type="molecule type" value="Genomic_DNA"/>
</dbReference>
<evidence type="ECO:0000259" key="2">
    <source>
        <dbReference type="Pfam" id="PF13590"/>
    </source>
</evidence>
<sequence length="178" mass="20503">MKIVKLKILMNAILALLLLGCASSNVIADEDPEIDFKDYTTFTICQEDLLIHNPNYPQYDNEQNREKIKEAITDQMLNKGYVLEEGSPELQAGFELVILDREMVVTNCYDEREPNYWPECKLTAINYTEQTLVLYVMDLQKNRIIWQGSMAGALIGSPKKMTRAIDETVARIFKEYPI</sequence>
<dbReference type="Pfam" id="PF13590">
    <property type="entry name" value="DUF4136"/>
    <property type="match status" value="1"/>
</dbReference>
<reference evidence="4" key="1">
    <citation type="journal article" date="2019" name="Int. J. Syst. Evol. Microbiol.">
        <title>The Global Catalogue of Microorganisms (GCM) 10K type strain sequencing project: providing services to taxonomists for standard genome sequencing and annotation.</title>
        <authorList>
            <consortium name="The Broad Institute Genomics Platform"/>
            <consortium name="The Broad Institute Genome Sequencing Center for Infectious Disease"/>
            <person name="Wu L."/>
            <person name="Ma J."/>
        </authorList>
    </citation>
    <scope>NUCLEOTIDE SEQUENCE [LARGE SCALE GENOMIC DNA]</scope>
    <source>
        <strain evidence="4">CCUG 62952</strain>
    </source>
</reference>
<feature type="chain" id="PRO_5045850837" evidence="1">
    <location>
        <begin position="29"/>
        <end position="178"/>
    </location>
</feature>
<accession>A0ABW3D128</accession>
<dbReference type="Proteomes" id="UP001596978">
    <property type="component" value="Unassembled WGS sequence"/>
</dbReference>
<evidence type="ECO:0000313" key="4">
    <source>
        <dbReference type="Proteomes" id="UP001596978"/>
    </source>
</evidence>
<protein>
    <submittedName>
        <fullName evidence="3">DUF4136 domain-containing protein</fullName>
    </submittedName>
</protein>
<keyword evidence="1" id="KW-0732">Signal</keyword>